<proteinExistence type="predicted"/>
<protein>
    <recommendedName>
        <fullName evidence="10">FAD dependent oxidoreductase</fullName>
    </recommendedName>
</protein>
<reference evidence="8" key="1">
    <citation type="journal article" date="2020" name="Stud. Mycol.">
        <title>101 Dothideomycetes genomes: a test case for predicting lifestyles and emergence of pathogens.</title>
        <authorList>
            <person name="Haridas S."/>
            <person name="Albert R."/>
            <person name="Binder M."/>
            <person name="Bloem J."/>
            <person name="Labutti K."/>
            <person name="Salamov A."/>
            <person name="Andreopoulos B."/>
            <person name="Baker S."/>
            <person name="Barry K."/>
            <person name="Bills G."/>
            <person name="Bluhm B."/>
            <person name="Cannon C."/>
            <person name="Castanera R."/>
            <person name="Culley D."/>
            <person name="Daum C."/>
            <person name="Ezra D."/>
            <person name="Gonzalez J."/>
            <person name="Henrissat B."/>
            <person name="Kuo A."/>
            <person name="Liang C."/>
            <person name="Lipzen A."/>
            <person name="Lutzoni F."/>
            <person name="Magnuson J."/>
            <person name="Mondo S."/>
            <person name="Nolan M."/>
            <person name="Ohm R."/>
            <person name="Pangilinan J."/>
            <person name="Park H.-J."/>
            <person name="Ramirez L."/>
            <person name="Alfaro M."/>
            <person name="Sun H."/>
            <person name="Tritt A."/>
            <person name="Yoshinaga Y."/>
            <person name="Zwiers L.-H."/>
            <person name="Turgeon B."/>
            <person name="Goodwin S."/>
            <person name="Spatafora J."/>
            <person name="Crous P."/>
            <person name="Grigoriev I."/>
        </authorList>
    </citation>
    <scope>NUCLEOTIDE SEQUENCE</scope>
    <source>
        <strain evidence="8">CBS 133067</strain>
    </source>
</reference>
<dbReference type="PANTHER" id="PTHR43498:SF1">
    <property type="entry name" value="COB--COM HETERODISULFIDE REDUCTASE IRON-SULFUR SUBUNIT A"/>
    <property type="match status" value="1"/>
</dbReference>
<evidence type="ECO:0008006" key="10">
    <source>
        <dbReference type="Google" id="ProtNLM"/>
    </source>
</evidence>
<accession>A0A9P4M1B9</accession>
<dbReference type="InterPro" id="IPR039650">
    <property type="entry name" value="HdrA-like"/>
</dbReference>
<evidence type="ECO:0000256" key="1">
    <source>
        <dbReference type="ARBA" id="ARBA00022485"/>
    </source>
</evidence>
<dbReference type="InterPro" id="IPR036188">
    <property type="entry name" value="FAD/NAD-bd_sf"/>
</dbReference>
<dbReference type="GO" id="GO:0051539">
    <property type="term" value="F:4 iron, 4 sulfur cluster binding"/>
    <property type="evidence" value="ECO:0007669"/>
    <property type="project" value="UniProtKB-KW"/>
</dbReference>
<organism evidence="8 9">
    <name type="scientific">Rhizodiscina lignyota</name>
    <dbReference type="NCBI Taxonomy" id="1504668"/>
    <lineage>
        <taxon>Eukaryota</taxon>
        <taxon>Fungi</taxon>
        <taxon>Dikarya</taxon>
        <taxon>Ascomycota</taxon>
        <taxon>Pezizomycotina</taxon>
        <taxon>Dothideomycetes</taxon>
        <taxon>Pleosporomycetidae</taxon>
        <taxon>Aulographales</taxon>
        <taxon>Rhizodiscinaceae</taxon>
        <taxon>Rhizodiscina</taxon>
    </lineage>
</organism>
<dbReference type="GO" id="GO:0016491">
    <property type="term" value="F:oxidoreductase activity"/>
    <property type="evidence" value="ECO:0007669"/>
    <property type="project" value="UniProtKB-KW"/>
</dbReference>
<feature type="compositionally biased region" description="Low complexity" evidence="6">
    <location>
        <begin position="22"/>
        <end position="40"/>
    </location>
</feature>
<dbReference type="EMBL" id="ML978139">
    <property type="protein sequence ID" value="KAF2093265.1"/>
    <property type="molecule type" value="Genomic_DNA"/>
</dbReference>
<name>A0A9P4M1B9_9PEZI</name>
<dbReference type="OrthoDB" id="10264636at2759"/>
<evidence type="ECO:0000256" key="2">
    <source>
        <dbReference type="ARBA" id="ARBA00022723"/>
    </source>
</evidence>
<keyword evidence="4" id="KW-0408">Iron</keyword>
<keyword evidence="7" id="KW-0732">Signal</keyword>
<dbReference type="PANTHER" id="PTHR43498">
    <property type="entry name" value="FERREDOXIN:COB-COM HETERODISULFIDE REDUCTASE SUBUNIT A"/>
    <property type="match status" value="1"/>
</dbReference>
<feature type="signal peptide" evidence="7">
    <location>
        <begin position="1"/>
        <end position="24"/>
    </location>
</feature>
<dbReference type="SUPFAM" id="SSF51905">
    <property type="entry name" value="FAD/NAD(P)-binding domain"/>
    <property type="match status" value="1"/>
</dbReference>
<comment type="caution">
    <text evidence="8">The sequence shown here is derived from an EMBL/GenBank/DDBJ whole genome shotgun (WGS) entry which is preliminary data.</text>
</comment>
<sequence length="594" mass="64877">MASPSSVLLLLFTLLTIFSTPSSAKPYPSASASPEARPWAKPWPHPNPLAAAAAPSQSNTFQYDVIIYGGTPAAISAAVQVKRMGKTVAIVNPDEHLGGLTSSGLGWTDSKNGNAIGGIAREFYSAVYKHYLSDSAWIQMPRQEYVDMKVSAQPGPAVDGDKEIQWTFEPKVAESIFKSWINDNNIPVYNEHLDRSSGSVSKSGTTIKGFKTLSGKTFNGNMFIDAGYEGDLMDAAGISFSVGRDSASVYGESAGGQRVAVNDGYEGVDPYKTKGNSKSGLLLGIQDTLSSPLPQGFTGSADDLRIQSFNYRLCLTHDPGNKIVVTKPAGYHDSNYELLLRLIEAGHNASFTADPMPNRKTDSNSEGKVSFDLVGGNFNEATHETYPTASYDERKAMIDAHKKYQQGILWTLQNHPRIPAEQRKKNAEWGYAKDEFTSNNNWPYSIYVRESRRMNGMHVLTQQDVQNRAGYIGDAVAGLGSYNLDSHVVRRVVMGDQIYDEGWFYIREGSTPFPIPYQAILPQADEATNLLNPVTLSATHVGFSAVRMEPTFMVLGQSAGTAAVLAIQQGCTVQDVDRKKLNSRLKSDKQKVSY</sequence>
<feature type="chain" id="PRO_5040517055" description="FAD dependent oxidoreductase" evidence="7">
    <location>
        <begin position="25"/>
        <end position="594"/>
    </location>
</feature>
<feature type="region of interest" description="Disordered" evidence="6">
    <location>
        <begin position="22"/>
        <end position="41"/>
    </location>
</feature>
<evidence type="ECO:0000313" key="8">
    <source>
        <dbReference type="EMBL" id="KAF2093265.1"/>
    </source>
</evidence>
<evidence type="ECO:0000256" key="7">
    <source>
        <dbReference type="SAM" id="SignalP"/>
    </source>
</evidence>
<dbReference type="Proteomes" id="UP000799772">
    <property type="component" value="Unassembled WGS sequence"/>
</dbReference>
<evidence type="ECO:0000256" key="3">
    <source>
        <dbReference type="ARBA" id="ARBA00023002"/>
    </source>
</evidence>
<keyword evidence="2" id="KW-0479">Metal-binding</keyword>
<evidence type="ECO:0000256" key="6">
    <source>
        <dbReference type="SAM" id="MobiDB-lite"/>
    </source>
</evidence>
<evidence type="ECO:0000313" key="9">
    <source>
        <dbReference type="Proteomes" id="UP000799772"/>
    </source>
</evidence>
<evidence type="ECO:0000256" key="5">
    <source>
        <dbReference type="ARBA" id="ARBA00023014"/>
    </source>
</evidence>
<dbReference type="AlphaFoldDB" id="A0A9P4M1B9"/>
<keyword evidence="1" id="KW-0004">4Fe-4S</keyword>
<evidence type="ECO:0000256" key="4">
    <source>
        <dbReference type="ARBA" id="ARBA00023004"/>
    </source>
</evidence>
<keyword evidence="3" id="KW-0560">Oxidoreductase</keyword>
<keyword evidence="5" id="KW-0411">Iron-sulfur</keyword>
<dbReference type="Pfam" id="PF12831">
    <property type="entry name" value="FAD_oxidored"/>
    <property type="match status" value="1"/>
</dbReference>
<gene>
    <name evidence="8" type="ORF">NA57DRAFT_61778</name>
</gene>
<dbReference type="GO" id="GO:0046872">
    <property type="term" value="F:metal ion binding"/>
    <property type="evidence" value="ECO:0007669"/>
    <property type="project" value="UniProtKB-KW"/>
</dbReference>
<keyword evidence="9" id="KW-1185">Reference proteome</keyword>